<evidence type="ECO:0000256" key="5">
    <source>
        <dbReference type="ARBA" id="ARBA00009524"/>
    </source>
</evidence>
<dbReference type="PANTHER" id="PTHR12592:SF0">
    <property type="entry name" value="ATP-DEPENDENT (S)-NAD(P)H-HYDRATE DEHYDRATASE"/>
    <property type="match status" value="1"/>
</dbReference>
<dbReference type="HAMAP" id="MF_01966">
    <property type="entry name" value="NADHX_epimerase"/>
    <property type="match status" value="1"/>
</dbReference>
<evidence type="ECO:0000256" key="6">
    <source>
        <dbReference type="ARBA" id="ARBA00012228"/>
    </source>
</evidence>
<reference evidence="23" key="1">
    <citation type="submission" date="2018-06" db="EMBL/GenBank/DDBJ databases">
        <authorList>
            <person name="Zhirakovskaya E."/>
        </authorList>
    </citation>
    <scope>NUCLEOTIDE SEQUENCE</scope>
</reference>
<keyword evidence="14 23" id="KW-0413">Isomerase</keyword>
<name>A0A3B0TT26_9ZZZZ</name>
<comment type="cofactor">
    <cofactor evidence="3">
        <name>K(+)</name>
        <dbReference type="ChEBI" id="CHEBI:29103"/>
    </cofactor>
</comment>
<feature type="domain" description="YjeF C-terminal" evidence="21">
    <location>
        <begin position="216"/>
        <end position="488"/>
    </location>
</feature>
<dbReference type="PROSITE" id="PS51385">
    <property type="entry name" value="YJEF_N"/>
    <property type="match status" value="1"/>
</dbReference>
<dbReference type="GO" id="GO:0046872">
    <property type="term" value="F:metal ion binding"/>
    <property type="evidence" value="ECO:0007669"/>
    <property type="project" value="UniProtKB-KW"/>
</dbReference>
<dbReference type="PANTHER" id="PTHR12592">
    <property type="entry name" value="ATP-DEPENDENT (S)-NAD(P)H-HYDRATE DEHYDRATASE FAMILY MEMBER"/>
    <property type="match status" value="1"/>
</dbReference>
<dbReference type="GO" id="GO:0052855">
    <property type="term" value="F:ADP-dependent NAD(P)H-hydrate dehydratase activity"/>
    <property type="evidence" value="ECO:0007669"/>
    <property type="project" value="UniProtKB-EC"/>
</dbReference>
<keyword evidence="16" id="KW-0511">Multifunctional enzyme</keyword>
<evidence type="ECO:0000256" key="19">
    <source>
        <dbReference type="ARBA" id="ARBA00048238"/>
    </source>
</evidence>
<dbReference type="PROSITE" id="PS51383">
    <property type="entry name" value="YJEF_C_3"/>
    <property type="match status" value="1"/>
</dbReference>
<evidence type="ECO:0000256" key="3">
    <source>
        <dbReference type="ARBA" id="ARBA00001958"/>
    </source>
</evidence>
<evidence type="ECO:0000256" key="20">
    <source>
        <dbReference type="ARBA" id="ARBA00049209"/>
    </source>
</evidence>
<dbReference type="CDD" id="cd01171">
    <property type="entry name" value="YXKO-related"/>
    <property type="match status" value="1"/>
</dbReference>
<dbReference type="Pfam" id="PF03853">
    <property type="entry name" value="YjeF_N"/>
    <property type="match status" value="1"/>
</dbReference>
<evidence type="ECO:0000256" key="14">
    <source>
        <dbReference type="ARBA" id="ARBA00023235"/>
    </source>
</evidence>
<dbReference type="SUPFAM" id="SSF53613">
    <property type="entry name" value="Ribokinase-like"/>
    <property type="match status" value="1"/>
</dbReference>
<keyword evidence="15 23" id="KW-0456">Lyase</keyword>
<dbReference type="PROSITE" id="PS01050">
    <property type="entry name" value="YJEF_C_2"/>
    <property type="match status" value="1"/>
</dbReference>
<evidence type="ECO:0000256" key="4">
    <source>
        <dbReference type="ARBA" id="ARBA00006001"/>
    </source>
</evidence>
<keyword evidence="13" id="KW-0520">NAD</keyword>
<evidence type="ECO:0000313" key="23">
    <source>
        <dbReference type="EMBL" id="VAW19353.1"/>
    </source>
</evidence>
<evidence type="ECO:0000256" key="16">
    <source>
        <dbReference type="ARBA" id="ARBA00023268"/>
    </source>
</evidence>
<comment type="catalytic activity">
    <reaction evidence="19">
        <text>(6S)-NADHX + ADP = AMP + phosphate + NADH + H(+)</text>
        <dbReference type="Rhea" id="RHEA:32223"/>
        <dbReference type="ChEBI" id="CHEBI:15378"/>
        <dbReference type="ChEBI" id="CHEBI:43474"/>
        <dbReference type="ChEBI" id="CHEBI:57945"/>
        <dbReference type="ChEBI" id="CHEBI:64074"/>
        <dbReference type="ChEBI" id="CHEBI:456215"/>
        <dbReference type="ChEBI" id="CHEBI:456216"/>
        <dbReference type="EC" id="4.2.1.136"/>
    </reaction>
</comment>
<evidence type="ECO:0000256" key="12">
    <source>
        <dbReference type="ARBA" id="ARBA00022958"/>
    </source>
</evidence>
<evidence type="ECO:0000256" key="15">
    <source>
        <dbReference type="ARBA" id="ARBA00023239"/>
    </source>
</evidence>
<dbReference type="NCBIfam" id="TIGR00196">
    <property type="entry name" value="yjeF_cterm"/>
    <property type="match status" value="1"/>
</dbReference>
<dbReference type="GO" id="GO:0110051">
    <property type="term" value="P:metabolite repair"/>
    <property type="evidence" value="ECO:0007669"/>
    <property type="project" value="TreeGrafter"/>
</dbReference>
<evidence type="ECO:0000256" key="1">
    <source>
        <dbReference type="ARBA" id="ARBA00000013"/>
    </source>
</evidence>
<sequence>MKNCLLTPDQMGRADALAVASGIASVDLMENAGHVIAKAIMKRFEPCQTLVLCGPGNNGGDGFVLARLLKKAGWPVRVALFGTLEKLKGDAAINAARWQEQVDPIELETIMGAGLIVDALLGAGLDRDVGGKLADTIKMVNQSQSPVVAIDVPSGVDGASGQVRGVGVQADLTVSFFRKKPGHLLFEGRQLCGELVVENIAIPEAVLKEINPQCFENTPNMWSVPRYKLDGHKYSRGFCTVLSGDELHSGASRLAAMAALRSGAGLVSLAGGRAALKIHATHLTSIMLDEVNDANDLSTLLSDKRKNSLVAGPALGVGATTRDMVVAALASGAALVLDADALTSFAGKSQELFSAIKAQPARPVVLTPHGGEFARLFHLDKNLDKLTLARRGAEISGAVVVLKGPDTVIAAPGGRALINANAPPFLATAGAGDVLAGLVGGFLAQGMAGLDAAAAAVFCHGEAANLFGAAGLIAADLPSLIPDVLFEIEY</sequence>
<dbReference type="EMBL" id="UOEO01000109">
    <property type="protein sequence ID" value="VAW19353.1"/>
    <property type="molecule type" value="Genomic_DNA"/>
</dbReference>
<evidence type="ECO:0000259" key="22">
    <source>
        <dbReference type="PROSITE" id="PS51385"/>
    </source>
</evidence>
<dbReference type="GO" id="GO:0005524">
    <property type="term" value="F:ATP binding"/>
    <property type="evidence" value="ECO:0007669"/>
    <property type="project" value="UniProtKB-KW"/>
</dbReference>
<protein>
    <recommendedName>
        <fullName evidence="18">Nicotinamide nucleotide repair protein</fullName>
        <ecNumber evidence="7">4.2.1.136</ecNumber>
        <ecNumber evidence="6">5.1.99.6</ecNumber>
    </recommendedName>
</protein>
<evidence type="ECO:0000256" key="7">
    <source>
        <dbReference type="ARBA" id="ARBA00013129"/>
    </source>
</evidence>
<comment type="similarity">
    <text evidence="4">In the N-terminal section; belongs to the NnrE/AIBP family.</text>
</comment>
<evidence type="ECO:0000256" key="18">
    <source>
        <dbReference type="ARBA" id="ARBA00032624"/>
    </source>
</evidence>
<dbReference type="InterPro" id="IPR004443">
    <property type="entry name" value="YjeF_N_dom"/>
</dbReference>
<feature type="domain" description="YjeF N-terminal" evidence="22">
    <location>
        <begin position="11"/>
        <end position="208"/>
    </location>
</feature>
<comment type="function">
    <text evidence="17">Bifunctional enzyme that catalyzes the epimerization of the S- and R-forms of NAD(P)HX and the dehydration of the S-form of NAD(P)HX at the expense of ADP, which is converted to AMP. This allows the repair of both epimers of NAD(P)HX, a damaged form of NAD(P)H that is a result of enzymatic or heat-dependent hydration.</text>
</comment>
<keyword evidence="9" id="KW-0547">Nucleotide-binding</keyword>
<evidence type="ECO:0000256" key="13">
    <source>
        <dbReference type="ARBA" id="ARBA00023027"/>
    </source>
</evidence>
<dbReference type="PIRSF" id="PIRSF017184">
    <property type="entry name" value="Nnr"/>
    <property type="match status" value="1"/>
</dbReference>
<keyword evidence="11" id="KW-0521">NADP</keyword>
<dbReference type="InterPro" id="IPR036652">
    <property type="entry name" value="YjeF_N_dom_sf"/>
</dbReference>
<evidence type="ECO:0000256" key="8">
    <source>
        <dbReference type="ARBA" id="ARBA00022723"/>
    </source>
</evidence>
<dbReference type="InterPro" id="IPR029056">
    <property type="entry name" value="Ribokinase-like"/>
</dbReference>
<dbReference type="Gene3D" id="3.40.1190.20">
    <property type="match status" value="1"/>
</dbReference>
<keyword evidence="8" id="KW-0479">Metal-binding</keyword>
<dbReference type="Pfam" id="PF01256">
    <property type="entry name" value="Carb_kinase"/>
    <property type="match status" value="1"/>
</dbReference>
<dbReference type="InterPro" id="IPR030677">
    <property type="entry name" value="Nnr"/>
</dbReference>
<dbReference type="SUPFAM" id="SSF64153">
    <property type="entry name" value="YjeF N-terminal domain-like"/>
    <property type="match status" value="1"/>
</dbReference>
<evidence type="ECO:0000256" key="17">
    <source>
        <dbReference type="ARBA" id="ARBA00025153"/>
    </source>
</evidence>
<comment type="catalytic activity">
    <reaction evidence="20">
        <text>(6S)-NADPHX + ADP = AMP + phosphate + NADPH + H(+)</text>
        <dbReference type="Rhea" id="RHEA:32235"/>
        <dbReference type="ChEBI" id="CHEBI:15378"/>
        <dbReference type="ChEBI" id="CHEBI:43474"/>
        <dbReference type="ChEBI" id="CHEBI:57783"/>
        <dbReference type="ChEBI" id="CHEBI:64076"/>
        <dbReference type="ChEBI" id="CHEBI:456215"/>
        <dbReference type="ChEBI" id="CHEBI:456216"/>
        <dbReference type="EC" id="4.2.1.136"/>
    </reaction>
</comment>
<comment type="similarity">
    <text evidence="5">In the C-terminal section; belongs to the NnrD/CARKD family.</text>
</comment>
<dbReference type="InterPro" id="IPR000631">
    <property type="entry name" value="CARKD"/>
</dbReference>
<dbReference type="NCBIfam" id="TIGR00197">
    <property type="entry name" value="yjeF_nterm"/>
    <property type="match status" value="1"/>
</dbReference>
<organism evidence="23">
    <name type="scientific">hydrothermal vent metagenome</name>
    <dbReference type="NCBI Taxonomy" id="652676"/>
    <lineage>
        <taxon>unclassified sequences</taxon>
        <taxon>metagenomes</taxon>
        <taxon>ecological metagenomes</taxon>
    </lineage>
</organism>
<dbReference type="AlphaFoldDB" id="A0A3B0TT26"/>
<keyword evidence="12" id="KW-0630">Potassium</keyword>
<evidence type="ECO:0000256" key="11">
    <source>
        <dbReference type="ARBA" id="ARBA00022857"/>
    </source>
</evidence>
<gene>
    <name evidence="23" type="ORF">MNBD_ALPHA12-1385</name>
</gene>
<evidence type="ECO:0000259" key="21">
    <source>
        <dbReference type="PROSITE" id="PS51383"/>
    </source>
</evidence>
<dbReference type="Gene3D" id="3.40.50.10260">
    <property type="entry name" value="YjeF N-terminal domain"/>
    <property type="match status" value="1"/>
</dbReference>
<comment type="catalytic activity">
    <reaction evidence="2">
        <text>(6R)-NADPHX = (6S)-NADPHX</text>
        <dbReference type="Rhea" id="RHEA:32227"/>
        <dbReference type="ChEBI" id="CHEBI:64076"/>
        <dbReference type="ChEBI" id="CHEBI:64077"/>
        <dbReference type="EC" id="5.1.99.6"/>
    </reaction>
</comment>
<proteinExistence type="inferred from homology"/>
<dbReference type="EC" id="4.2.1.136" evidence="7"/>
<accession>A0A3B0TT26</accession>
<evidence type="ECO:0000256" key="2">
    <source>
        <dbReference type="ARBA" id="ARBA00000909"/>
    </source>
</evidence>
<keyword evidence="10" id="KW-0067">ATP-binding</keyword>
<dbReference type="InterPro" id="IPR017953">
    <property type="entry name" value="Carbohydrate_kinase_pred_CS"/>
</dbReference>
<evidence type="ECO:0000256" key="9">
    <source>
        <dbReference type="ARBA" id="ARBA00022741"/>
    </source>
</evidence>
<dbReference type="HAMAP" id="MF_01965">
    <property type="entry name" value="NADHX_dehydratase"/>
    <property type="match status" value="1"/>
</dbReference>
<comment type="catalytic activity">
    <reaction evidence="1">
        <text>(6R)-NADHX = (6S)-NADHX</text>
        <dbReference type="Rhea" id="RHEA:32215"/>
        <dbReference type="ChEBI" id="CHEBI:64074"/>
        <dbReference type="ChEBI" id="CHEBI:64075"/>
        <dbReference type="EC" id="5.1.99.6"/>
    </reaction>
</comment>
<evidence type="ECO:0000256" key="10">
    <source>
        <dbReference type="ARBA" id="ARBA00022840"/>
    </source>
</evidence>
<dbReference type="GO" id="GO:0052856">
    <property type="term" value="F:NAD(P)HX epimerase activity"/>
    <property type="evidence" value="ECO:0007669"/>
    <property type="project" value="UniProtKB-EC"/>
</dbReference>
<dbReference type="EC" id="5.1.99.6" evidence="6"/>